<dbReference type="PANTHER" id="PTHR47074">
    <property type="entry name" value="BNAC02G40300D PROTEIN"/>
    <property type="match status" value="1"/>
</dbReference>
<dbReference type="InterPro" id="IPR052929">
    <property type="entry name" value="RNase_H-like_EbsB-rel"/>
</dbReference>
<sequence>MQNKLPVGRIEYERWRPPDSPFLKINYDVAFNGKGMRSCTGIVVRNGGGQVVGSREIVNCHIPTGFAMEALVCLQALSLGVDLGFREVILEGAYIYDAKIKVEMFSRCSYRHVSRYANTVAHILAKEGLRRGGSAYLVGNVPDFVRAMVEMDRHGRHGGVERRNGECST</sequence>
<dbReference type="SUPFAM" id="SSF53098">
    <property type="entry name" value="Ribonuclease H-like"/>
    <property type="match status" value="1"/>
</dbReference>
<dbReference type="InterPro" id="IPR044730">
    <property type="entry name" value="RNase_H-like_dom_plant"/>
</dbReference>
<dbReference type="AlphaFoldDB" id="A0A8J5YDI8"/>
<keyword evidence="2" id="KW-1185">Reference proteome</keyword>
<proteinExistence type="predicted"/>
<dbReference type="PANTHER" id="PTHR47074:SF61">
    <property type="entry name" value="RNASE H TYPE-1 DOMAIN-CONTAINING PROTEIN"/>
    <property type="match status" value="1"/>
</dbReference>
<dbReference type="InterPro" id="IPR012337">
    <property type="entry name" value="RNaseH-like_sf"/>
</dbReference>
<evidence type="ECO:0008006" key="3">
    <source>
        <dbReference type="Google" id="ProtNLM"/>
    </source>
</evidence>
<dbReference type="OrthoDB" id="999700at2759"/>
<organism evidence="1 2">
    <name type="scientific">Gossypium anomalum</name>
    <dbReference type="NCBI Taxonomy" id="47600"/>
    <lineage>
        <taxon>Eukaryota</taxon>
        <taxon>Viridiplantae</taxon>
        <taxon>Streptophyta</taxon>
        <taxon>Embryophyta</taxon>
        <taxon>Tracheophyta</taxon>
        <taxon>Spermatophyta</taxon>
        <taxon>Magnoliopsida</taxon>
        <taxon>eudicotyledons</taxon>
        <taxon>Gunneridae</taxon>
        <taxon>Pentapetalae</taxon>
        <taxon>rosids</taxon>
        <taxon>malvids</taxon>
        <taxon>Malvales</taxon>
        <taxon>Malvaceae</taxon>
        <taxon>Malvoideae</taxon>
        <taxon>Gossypium</taxon>
    </lineage>
</organism>
<evidence type="ECO:0000313" key="2">
    <source>
        <dbReference type="Proteomes" id="UP000701853"/>
    </source>
</evidence>
<comment type="caution">
    <text evidence="1">The sequence shown here is derived from an EMBL/GenBank/DDBJ whole genome shotgun (WGS) entry which is preliminary data.</text>
</comment>
<dbReference type="CDD" id="cd06222">
    <property type="entry name" value="RNase_H_like"/>
    <property type="match status" value="1"/>
</dbReference>
<evidence type="ECO:0000313" key="1">
    <source>
        <dbReference type="EMBL" id="KAG8488156.1"/>
    </source>
</evidence>
<dbReference type="EMBL" id="JAHUZN010000007">
    <property type="protein sequence ID" value="KAG8488156.1"/>
    <property type="molecule type" value="Genomic_DNA"/>
</dbReference>
<protein>
    <recommendedName>
        <fullName evidence="3">RNase H type-1 domain-containing protein</fullName>
    </recommendedName>
</protein>
<accession>A0A8J5YDI8</accession>
<dbReference type="Proteomes" id="UP000701853">
    <property type="component" value="Chromosome 7"/>
</dbReference>
<gene>
    <name evidence="1" type="ORF">CXB51_018812</name>
</gene>
<name>A0A8J5YDI8_9ROSI</name>
<reference evidence="1 2" key="1">
    <citation type="journal article" date="2021" name="bioRxiv">
        <title>The Gossypium anomalum genome as a resource for cotton improvement and evolutionary analysis of hybrid incompatibility.</title>
        <authorList>
            <person name="Grover C.E."/>
            <person name="Yuan D."/>
            <person name="Arick M.A."/>
            <person name="Miller E.R."/>
            <person name="Hu G."/>
            <person name="Peterson D.G."/>
            <person name="Wendel J.F."/>
            <person name="Udall J.A."/>
        </authorList>
    </citation>
    <scope>NUCLEOTIDE SEQUENCE [LARGE SCALE GENOMIC DNA]</scope>
    <source>
        <strain evidence="1">JFW-Udall</strain>
        <tissue evidence="1">Leaf</tissue>
    </source>
</reference>